<dbReference type="InterPro" id="IPR036452">
    <property type="entry name" value="Ribo_hydro-like"/>
</dbReference>
<dbReference type="Proteomes" id="UP000238312">
    <property type="component" value="Unassembled WGS sequence"/>
</dbReference>
<keyword evidence="5" id="KW-1185">Reference proteome</keyword>
<organism evidence="4 5">
    <name type="scientific">Nonomuraea fuscirosea</name>
    <dbReference type="NCBI Taxonomy" id="1291556"/>
    <lineage>
        <taxon>Bacteria</taxon>
        <taxon>Bacillati</taxon>
        <taxon>Actinomycetota</taxon>
        <taxon>Actinomycetes</taxon>
        <taxon>Streptosporangiales</taxon>
        <taxon>Streptosporangiaceae</taxon>
        <taxon>Nonomuraea</taxon>
    </lineage>
</organism>
<dbReference type="SUPFAM" id="SSF53590">
    <property type="entry name" value="Nucleoside hydrolase"/>
    <property type="match status" value="1"/>
</dbReference>
<dbReference type="Pfam" id="PF01156">
    <property type="entry name" value="IU_nuc_hydro"/>
    <property type="match status" value="1"/>
</dbReference>
<reference evidence="4 5" key="1">
    <citation type="submission" date="2018-03" db="EMBL/GenBank/DDBJ databases">
        <title>Genomic Encyclopedia of Type Strains, Phase III (KMG-III): the genomes of soil and plant-associated and newly described type strains.</title>
        <authorList>
            <person name="Whitman W."/>
        </authorList>
    </citation>
    <scope>NUCLEOTIDE SEQUENCE [LARGE SCALE GENOMIC DNA]</scope>
    <source>
        <strain evidence="4 5">CGMCC 4.7104</strain>
    </source>
</reference>
<dbReference type="RefSeq" id="WP_106250691.1">
    <property type="nucleotide sequence ID" value="NZ_PVNG01000027.1"/>
</dbReference>
<comment type="caution">
    <text evidence="4">The sequence shown here is derived from an EMBL/GenBank/DDBJ whole genome shotgun (WGS) entry which is preliminary data.</text>
</comment>
<proteinExistence type="predicted"/>
<evidence type="ECO:0000256" key="1">
    <source>
        <dbReference type="ARBA" id="ARBA00022801"/>
    </source>
</evidence>
<dbReference type="PANTHER" id="PTHR12304">
    <property type="entry name" value="INOSINE-URIDINE PREFERRING NUCLEOSIDE HYDROLASE"/>
    <property type="match status" value="1"/>
</dbReference>
<dbReference type="PANTHER" id="PTHR12304:SF4">
    <property type="entry name" value="URIDINE NUCLEOSIDASE"/>
    <property type="match status" value="1"/>
</dbReference>
<sequence length="310" mass="32294">MPKPVILDCDPGHDDVFAIWLAAGDPEIDLRAITTVGGNGLLSHTTYNARVVTGLAGITGVPIAPGAAGPLVRVLTPAESIHGANALGGPELPEPAVDEDPRTAVELIRDVLDAAGEPVTIVATGPLTNIALFVRAHPERLPLVREVVWMGGSTGRGNITPYAEFNAWTDPEAVAVVLGSGLPFTMIGLNVTHQVLVTPGVVARIGAAGTRTAAFGVELLTFFNSTYERDQGMPAGPLHDPVAMALVARPELLTTVETRIDVELHGTETAGATSVDLLGKLGREPNARVATGVDVEGFWQLLEAAVRTLS</sequence>
<keyword evidence="2" id="KW-0326">Glycosidase</keyword>
<dbReference type="InterPro" id="IPR023186">
    <property type="entry name" value="IUNH"/>
</dbReference>
<evidence type="ECO:0000259" key="3">
    <source>
        <dbReference type="Pfam" id="PF01156"/>
    </source>
</evidence>
<dbReference type="GO" id="GO:0005829">
    <property type="term" value="C:cytosol"/>
    <property type="evidence" value="ECO:0007669"/>
    <property type="project" value="TreeGrafter"/>
</dbReference>
<dbReference type="GO" id="GO:0008477">
    <property type="term" value="F:purine nucleosidase activity"/>
    <property type="evidence" value="ECO:0007669"/>
    <property type="project" value="TreeGrafter"/>
</dbReference>
<name>A0A2T0M7S9_9ACTN</name>
<dbReference type="AlphaFoldDB" id="A0A2T0M7S9"/>
<evidence type="ECO:0000313" key="4">
    <source>
        <dbReference type="EMBL" id="PRX53513.1"/>
    </source>
</evidence>
<feature type="domain" description="Inosine/uridine-preferring nucleoside hydrolase" evidence="3">
    <location>
        <begin position="5"/>
        <end position="300"/>
    </location>
</feature>
<dbReference type="Gene3D" id="3.90.245.10">
    <property type="entry name" value="Ribonucleoside hydrolase-like"/>
    <property type="match status" value="1"/>
</dbReference>
<gene>
    <name evidence="4" type="ORF">B0I32_127102</name>
</gene>
<dbReference type="EMBL" id="PVNG01000027">
    <property type="protein sequence ID" value="PRX53513.1"/>
    <property type="molecule type" value="Genomic_DNA"/>
</dbReference>
<accession>A0A2T0M7S9</accession>
<dbReference type="InterPro" id="IPR001910">
    <property type="entry name" value="Inosine/uridine_hydrolase_dom"/>
</dbReference>
<keyword evidence="1 4" id="KW-0378">Hydrolase</keyword>
<protein>
    <submittedName>
        <fullName evidence="4">Purine nucleosidase/pyrimidine-specific ribonucleoside hydrolase</fullName>
    </submittedName>
</protein>
<dbReference type="OrthoDB" id="9797882at2"/>
<evidence type="ECO:0000313" key="5">
    <source>
        <dbReference type="Proteomes" id="UP000238312"/>
    </source>
</evidence>
<dbReference type="GO" id="GO:0006152">
    <property type="term" value="P:purine nucleoside catabolic process"/>
    <property type="evidence" value="ECO:0007669"/>
    <property type="project" value="TreeGrafter"/>
</dbReference>
<evidence type="ECO:0000256" key="2">
    <source>
        <dbReference type="ARBA" id="ARBA00023295"/>
    </source>
</evidence>
<dbReference type="CDD" id="cd02651">
    <property type="entry name" value="nuc_hydro_IU_UC_XIUA"/>
    <property type="match status" value="1"/>
</dbReference>